<evidence type="ECO:0000313" key="5">
    <source>
        <dbReference type="Proteomes" id="UP000295684"/>
    </source>
</evidence>
<dbReference type="GO" id="GO:0008897">
    <property type="term" value="F:holo-[acyl-carrier-protein] synthase activity"/>
    <property type="evidence" value="ECO:0007669"/>
    <property type="project" value="InterPro"/>
</dbReference>
<dbReference type="OrthoDB" id="663853at2"/>
<evidence type="ECO:0000313" key="6">
    <source>
        <dbReference type="Proteomes" id="UP000622648"/>
    </source>
</evidence>
<dbReference type="EMBL" id="SLWO01000002">
    <property type="protein sequence ID" value="TCO28950.1"/>
    <property type="molecule type" value="Genomic_DNA"/>
</dbReference>
<reference evidence="4 5" key="3">
    <citation type="submission" date="2019-03" db="EMBL/GenBank/DDBJ databases">
        <title>Genomic Encyclopedia of Type Strains, Phase IV (KMG-IV): sequencing the most valuable type-strain genomes for metagenomic binning, comparative biology and taxonomic classification.</title>
        <authorList>
            <person name="Goeker M."/>
        </authorList>
    </citation>
    <scope>NUCLEOTIDE SEQUENCE [LARGE SCALE GENOMIC DNA]</scope>
    <source>
        <strain evidence="4 5">DSM 103236</strain>
    </source>
</reference>
<dbReference type="Proteomes" id="UP000295684">
    <property type="component" value="Unassembled WGS sequence"/>
</dbReference>
<reference evidence="6" key="2">
    <citation type="journal article" date="2019" name="Int. J. Syst. Evol. Microbiol.">
        <title>The Global Catalogue of Microorganisms (GCM) 10K type strain sequencing project: providing services to taxonomists for standard genome sequencing and annotation.</title>
        <authorList>
            <consortium name="The Broad Institute Genomics Platform"/>
            <consortium name="The Broad Institute Genome Sequencing Center for Infectious Disease"/>
            <person name="Wu L."/>
            <person name="Ma J."/>
        </authorList>
    </citation>
    <scope>NUCLEOTIDE SEQUENCE [LARGE SCALE GENOMIC DNA]</scope>
    <source>
        <strain evidence="6">CGMCC 1.15644</strain>
    </source>
</reference>
<protein>
    <submittedName>
        <fullName evidence="4">4'-phosphopantetheinyl transferase superfamily protein</fullName>
    </submittedName>
</protein>
<dbReference type="RefSeq" id="WP_132530056.1">
    <property type="nucleotide sequence ID" value="NZ_BMJO01000003.1"/>
</dbReference>
<gene>
    <name evidence="4" type="ORF">EV200_102368</name>
    <name evidence="3" type="ORF">GCM10011413_19190</name>
</gene>
<name>A0A4V2RZZ3_9SPHI</name>
<keyword evidence="1 4" id="KW-0808">Transferase</keyword>
<organism evidence="4 5">
    <name type="scientific">Pedobacter psychrotolerans</name>
    <dbReference type="NCBI Taxonomy" id="1843235"/>
    <lineage>
        <taxon>Bacteria</taxon>
        <taxon>Pseudomonadati</taxon>
        <taxon>Bacteroidota</taxon>
        <taxon>Sphingobacteriia</taxon>
        <taxon>Sphingobacteriales</taxon>
        <taxon>Sphingobacteriaceae</taxon>
        <taxon>Pedobacter</taxon>
    </lineage>
</organism>
<dbReference type="GO" id="GO:0000287">
    <property type="term" value="F:magnesium ion binding"/>
    <property type="evidence" value="ECO:0007669"/>
    <property type="project" value="InterPro"/>
</dbReference>
<proteinExistence type="predicted"/>
<sequence length="155" mass="17467">MIGNDVVDLDLAKVQSNWRRKGYLDKIFTQAEQILIATADCADEMVWILWSMKEAAYKIDNRITGIRNFAPASLACSLAFSNDELNGSVSIQDRVYFTKTSVLPNYVHTIATAVYNQLSEISIEIYSQPNYPIDYKSLNAGCVSHHGRYLALVYC</sequence>
<evidence type="ECO:0000256" key="1">
    <source>
        <dbReference type="ARBA" id="ARBA00022679"/>
    </source>
</evidence>
<reference evidence="3" key="4">
    <citation type="submission" date="2024-05" db="EMBL/GenBank/DDBJ databases">
        <authorList>
            <person name="Sun Q."/>
            <person name="Zhou Y."/>
        </authorList>
    </citation>
    <scope>NUCLEOTIDE SEQUENCE</scope>
    <source>
        <strain evidence="3">CGMCC 1.15644</strain>
    </source>
</reference>
<comment type="caution">
    <text evidence="4">The sequence shown here is derived from an EMBL/GenBank/DDBJ whole genome shotgun (WGS) entry which is preliminary data.</text>
</comment>
<evidence type="ECO:0000313" key="3">
    <source>
        <dbReference type="EMBL" id="GGE53050.1"/>
    </source>
</evidence>
<dbReference type="AlphaFoldDB" id="A0A4V2RZZ3"/>
<dbReference type="InterPro" id="IPR008278">
    <property type="entry name" value="4-PPantetheinyl_Trfase_dom"/>
</dbReference>
<dbReference type="Gene3D" id="3.90.470.20">
    <property type="entry name" value="4'-phosphopantetheinyl transferase domain"/>
    <property type="match status" value="1"/>
</dbReference>
<dbReference type="SUPFAM" id="SSF56214">
    <property type="entry name" value="4'-phosphopantetheinyl transferase"/>
    <property type="match status" value="1"/>
</dbReference>
<feature type="domain" description="4'-phosphopantetheinyl transferase" evidence="2">
    <location>
        <begin position="2"/>
        <end position="62"/>
    </location>
</feature>
<dbReference type="InterPro" id="IPR037143">
    <property type="entry name" value="4-PPantetheinyl_Trfase_dom_sf"/>
</dbReference>
<dbReference type="Proteomes" id="UP000622648">
    <property type="component" value="Unassembled WGS sequence"/>
</dbReference>
<dbReference type="EMBL" id="BMJO01000003">
    <property type="protein sequence ID" value="GGE53050.1"/>
    <property type="molecule type" value="Genomic_DNA"/>
</dbReference>
<reference evidence="3" key="1">
    <citation type="journal article" date="2014" name="Int. J. Syst. Evol. Microbiol.">
        <title>Complete genome of a new Firmicutes species belonging to the dominant human colonic microbiota ('Ruminococcus bicirculans') reveals two chromosomes and a selective capacity to utilize plant glucans.</title>
        <authorList>
            <consortium name="NISC Comparative Sequencing Program"/>
            <person name="Wegmann U."/>
            <person name="Louis P."/>
            <person name="Goesmann A."/>
            <person name="Henrissat B."/>
            <person name="Duncan S.H."/>
            <person name="Flint H.J."/>
        </authorList>
    </citation>
    <scope>NUCLEOTIDE SEQUENCE</scope>
    <source>
        <strain evidence="3">CGMCC 1.15644</strain>
    </source>
</reference>
<accession>A0A4V2RZZ3</accession>
<evidence type="ECO:0000313" key="4">
    <source>
        <dbReference type="EMBL" id="TCO28950.1"/>
    </source>
</evidence>
<keyword evidence="6" id="KW-1185">Reference proteome</keyword>
<evidence type="ECO:0000259" key="2">
    <source>
        <dbReference type="Pfam" id="PF01648"/>
    </source>
</evidence>
<dbReference type="Pfam" id="PF01648">
    <property type="entry name" value="ACPS"/>
    <property type="match status" value="1"/>
</dbReference>